<dbReference type="InterPro" id="IPR036102">
    <property type="entry name" value="OsmC/Ohrsf"/>
</dbReference>
<dbReference type="RefSeq" id="WP_123639088.1">
    <property type="nucleotide sequence ID" value="NZ_RJUK01000002.1"/>
</dbReference>
<comment type="caution">
    <text evidence="2">The sequence shown here is derived from an EMBL/GenBank/DDBJ whole genome shotgun (WGS) entry which is preliminary data.</text>
</comment>
<dbReference type="Pfam" id="PF12146">
    <property type="entry name" value="Hydrolase_4"/>
    <property type="match status" value="1"/>
</dbReference>
<dbReference type="InterPro" id="IPR029058">
    <property type="entry name" value="AB_hydrolase_fold"/>
</dbReference>
<dbReference type="InterPro" id="IPR015946">
    <property type="entry name" value="KH_dom-like_a/b"/>
</dbReference>
<dbReference type="SUPFAM" id="SSF53474">
    <property type="entry name" value="alpha/beta-Hydrolases"/>
    <property type="match status" value="1"/>
</dbReference>
<dbReference type="AlphaFoldDB" id="A0A3N1NRF5"/>
<organism evidence="2 3">
    <name type="scientific">Marinimicrobium koreense</name>
    <dbReference type="NCBI Taxonomy" id="306545"/>
    <lineage>
        <taxon>Bacteria</taxon>
        <taxon>Pseudomonadati</taxon>
        <taxon>Pseudomonadota</taxon>
        <taxon>Gammaproteobacteria</taxon>
        <taxon>Cellvibrionales</taxon>
        <taxon>Cellvibrionaceae</taxon>
        <taxon>Marinimicrobium</taxon>
    </lineage>
</organism>
<evidence type="ECO:0000313" key="3">
    <source>
        <dbReference type="Proteomes" id="UP000273643"/>
    </source>
</evidence>
<dbReference type="PANTHER" id="PTHR39624:SF2">
    <property type="entry name" value="OSMC-LIKE PROTEIN"/>
    <property type="match status" value="1"/>
</dbReference>
<proteinExistence type="predicted"/>
<dbReference type="FunFam" id="3.40.50.1820:FF:000487">
    <property type="entry name" value="Dienelactone hydrolase"/>
    <property type="match status" value="1"/>
</dbReference>
<keyword evidence="3" id="KW-1185">Reference proteome</keyword>
<reference evidence="2 3" key="1">
    <citation type="submission" date="2018-11" db="EMBL/GenBank/DDBJ databases">
        <title>Genomic Encyclopedia of Type Strains, Phase IV (KMG-IV): sequencing the most valuable type-strain genomes for metagenomic binning, comparative biology and taxonomic classification.</title>
        <authorList>
            <person name="Goeker M."/>
        </authorList>
    </citation>
    <scope>NUCLEOTIDE SEQUENCE [LARGE SCALE GENOMIC DNA]</scope>
    <source>
        <strain evidence="2 3">DSM 16974</strain>
    </source>
</reference>
<gene>
    <name evidence="2" type="ORF">EDC38_2686</name>
</gene>
<accession>A0A3N1NRF5</accession>
<dbReference type="EMBL" id="RJUK01000002">
    <property type="protein sequence ID" value="ROQ18459.1"/>
    <property type="molecule type" value="Genomic_DNA"/>
</dbReference>
<dbReference type="InterPro" id="IPR022742">
    <property type="entry name" value="Hydrolase_4"/>
</dbReference>
<dbReference type="Gene3D" id="3.40.50.1820">
    <property type="entry name" value="alpha/beta hydrolase"/>
    <property type="match status" value="1"/>
</dbReference>
<feature type="domain" description="Serine aminopeptidase S33" evidence="1">
    <location>
        <begin position="48"/>
        <end position="138"/>
    </location>
</feature>
<evidence type="ECO:0000313" key="2">
    <source>
        <dbReference type="EMBL" id="ROQ18459.1"/>
    </source>
</evidence>
<protein>
    <submittedName>
        <fullName evidence="2">Putative redox protein</fullName>
    </submittedName>
</protein>
<dbReference type="Gene3D" id="3.30.300.20">
    <property type="match status" value="1"/>
</dbReference>
<evidence type="ECO:0000259" key="1">
    <source>
        <dbReference type="Pfam" id="PF12146"/>
    </source>
</evidence>
<dbReference type="OrthoDB" id="9789573at2"/>
<name>A0A3N1NRF5_9GAMM</name>
<dbReference type="Proteomes" id="UP000273643">
    <property type="component" value="Unassembled WGS sequence"/>
</dbReference>
<dbReference type="InterPro" id="IPR003718">
    <property type="entry name" value="OsmC/Ohr_fam"/>
</dbReference>
<dbReference type="PANTHER" id="PTHR39624">
    <property type="entry name" value="PROTEIN INVOLVED IN RIMO-MEDIATED BETA-METHYLTHIOLATION OF RIBOSOMAL PROTEIN S12 YCAO"/>
    <property type="match status" value="1"/>
</dbReference>
<dbReference type="SUPFAM" id="SSF82784">
    <property type="entry name" value="OsmC-like"/>
    <property type="match status" value="1"/>
</dbReference>
<sequence>MPRQKVEFTNAEGHTLAGALELPDSGTPKAFALFAHCFTCGKDVIAATRIARTLADQGIAVLRFDFTGLGSSEGDFANTTFSSNVSDLEAAAKFLGEEHQAPALLIGHSLGGAAVLAVARRLKSVQAVVTIAAPASPKHVEHLFADQACDIRQEGRAPVTIAGRTFELGAELLEDLENWPLEETVGALRKPLLIFHSPVDQVVNVDEAAKIFQAAKHPKSFVSLDDADHLLSDQSDADYVALTLAAWASRYLKLEPVKAQSHDRPSVEAGEVLITEQDAHFLRGLYTADHQWQADEPKDKGGSNEGPNPYDLLLMSLGACTSMTLRMYINHKKLPVENLEVRLRHERVHAEDCQDCEAKDGMISEIHRELRYDGSLSDEQHQRLLDIADKCPVHKTLKGEIRILTRSPFVAS</sequence>
<dbReference type="Pfam" id="PF02566">
    <property type="entry name" value="OsmC"/>
    <property type="match status" value="1"/>
</dbReference>